<dbReference type="AlphaFoldDB" id="A0A8H8CYT6"/>
<evidence type="ECO:0000313" key="3">
    <source>
        <dbReference type="EMBL" id="KAG5293688.1"/>
    </source>
</evidence>
<dbReference type="EMBL" id="JAEVHI010000004">
    <property type="protein sequence ID" value="KAG5293688.1"/>
    <property type="molecule type" value="Genomic_DNA"/>
</dbReference>
<evidence type="ECO:0000313" key="4">
    <source>
        <dbReference type="Proteomes" id="UP000670092"/>
    </source>
</evidence>
<feature type="region of interest" description="Disordered" evidence="1">
    <location>
        <begin position="1"/>
        <end position="40"/>
    </location>
</feature>
<gene>
    <name evidence="3" type="ORF">I7I52_05092</name>
</gene>
<evidence type="ECO:0000256" key="1">
    <source>
        <dbReference type="SAM" id="MobiDB-lite"/>
    </source>
</evidence>
<protein>
    <submittedName>
        <fullName evidence="3">Uncharacterized protein</fullName>
    </submittedName>
</protein>
<name>A0A8H8CYT6_AJECA</name>
<keyword evidence="2" id="KW-1133">Transmembrane helix</keyword>
<feature type="transmembrane region" description="Helical" evidence="2">
    <location>
        <begin position="43"/>
        <end position="60"/>
    </location>
</feature>
<dbReference type="Proteomes" id="UP000670092">
    <property type="component" value="Unassembled WGS sequence"/>
</dbReference>
<sequence length="94" mass="10829">MWKHRASSRPDPAPKDKDENPPRPLSNLGLFGRSRRSSRKGGFWLRGFSFLLTYFLRLFASLSRCPSFSFSACCRFVHGYTYFTPFPSSSPLPF</sequence>
<feature type="compositionally biased region" description="Basic and acidic residues" evidence="1">
    <location>
        <begin position="12"/>
        <end position="21"/>
    </location>
</feature>
<organism evidence="3 4">
    <name type="scientific">Ajellomyces capsulatus</name>
    <name type="common">Darling's disease fungus</name>
    <name type="synonym">Histoplasma capsulatum</name>
    <dbReference type="NCBI Taxonomy" id="5037"/>
    <lineage>
        <taxon>Eukaryota</taxon>
        <taxon>Fungi</taxon>
        <taxon>Dikarya</taxon>
        <taxon>Ascomycota</taxon>
        <taxon>Pezizomycotina</taxon>
        <taxon>Eurotiomycetes</taxon>
        <taxon>Eurotiomycetidae</taxon>
        <taxon>Onygenales</taxon>
        <taxon>Ajellomycetaceae</taxon>
        <taxon>Histoplasma</taxon>
    </lineage>
</organism>
<keyword evidence="2" id="KW-0472">Membrane</keyword>
<reference evidence="3 4" key="1">
    <citation type="submission" date="2021-01" db="EMBL/GenBank/DDBJ databases">
        <title>Chromosome-level genome assembly of a human fungal pathogen reveals clustering of transcriptionally co-regulated genes.</title>
        <authorList>
            <person name="Voorhies M."/>
            <person name="Cohen S."/>
            <person name="Shea T.P."/>
            <person name="Petrus S."/>
            <person name="Munoz J.F."/>
            <person name="Poplawski S."/>
            <person name="Goldman W.E."/>
            <person name="Michael T."/>
            <person name="Cuomo C.A."/>
            <person name="Sil A."/>
            <person name="Beyhan S."/>
        </authorList>
    </citation>
    <scope>NUCLEOTIDE SEQUENCE [LARGE SCALE GENOMIC DNA]</scope>
    <source>
        <strain evidence="3 4">G184AR</strain>
    </source>
</reference>
<dbReference type="VEuPathDB" id="FungiDB:I7I52_05092"/>
<accession>A0A8H8CYT6</accession>
<comment type="caution">
    <text evidence="3">The sequence shown here is derived from an EMBL/GenBank/DDBJ whole genome shotgun (WGS) entry which is preliminary data.</text>
</comment>
<proteinExistence type="predicted"/>
<keyword evidence="2" id="KW-0812">Transmembrane</keyword>
<evidence type="ECO:0000256" key="2">
    <source>
        <dbReference type="SAM" id="Phobius"/>
    </source>
</evidence>